<feature type="compositionally biased region" description="Basic and acidic residues" evidence="1">
    <location>
        <begin position="584"/>
        <end position="594"/>
    </location>
</feature>
<evidence type="ECO:0000313" key="3">
    <source>
        <dbReference type="Proteomes" id="UP000813385"/>
    </source>
</evidence>
<dbReference type="AlphaFoldDB" id="A0A8K0T3V7"/>
<dbReference type="OrthoDB" id="5227693at2759"/>
<organism evidence="2 3">
    <name type="scientific">Plectosphaerella cucumerina</name>
    <dbReference type="NCBI Taxonomy" id="40658"/>
    <lineage>
        <taxon>Eukaryota</taxon>
        <taxon>Fungi</taxon>
        <taxon>Dikarya</taxon>
        <taxon>Ascomycota</taxon>
        <taxon>Pezizomycotina</taxon>
        <taxon>Sordariomycetes</taxon>
        <taxon>Hypocreomycetidae</taxon>
        <taxon>Glomerellales</taxon>
        <taxon>Plectosphaerellaceae</taxon>
        <taxon>Plectosphaerella</taxon>
    </lineage>
</organism>
<accession>A0A8K0T3V7</accession>
<feature type="compositionally biased region" description="Polar residues" evidence="1">
    <location>
        <begin position="564"/>
        <end position="579"/>
    </location>
</feature>
<proteinExistence type="predicted"/>
<evidence type="ECO:0008006" key="4">
    <source>
        <dbReference type="Google" id="ProtNLM"/>
    </source>
</evidence>
<keyword evidence="3" id="KW-1185">Reference proteome</keyword>
<gene>
    <name evidence="2" type="ORF">B0T11DRAFT_139618</name>
</gene>
<evidence type="ECO:0000313" key="2">
    <source>
        <dbReference type="EMBL" id="KAH7347124.1"/>
    </source>
</evidence>
<comment type="caution">
    <text evidence="2">The sequence shown here is derived from an EMBL/GenBank/DDBJ whole genome shotgun (WGS) entry which is preliminary data.</text>
</comment>
<sequence length="738" mass="82580">MATEPEVIVAGVALAISVIALAAAALQVTQQYFASANNYNTCDTRVMGDWHQSRKRLLRLKEFRLEVQYDAPVIFLTRPDYEGVGPVPPKPVIMLNGDAESREQSWTVVVPDAPSNSKSTAVDNLSPKEKKAEKKKEIEAIHTADNDLATWVKLLQTIQNMESKSKEWQEGWFKKGPPKPGCVASPDQQHAALNGHTLVVAMQKKTKSYDTMPAGIKKPFGTTTWCHLIELTAMLGIYWVEFDRTNDRYRAEGNGFVVAGEKVSDLGVMFSFQVAKASRFAENRVIPSEHVKDLAFGIVPTVYCRTSTAVDRRLDRSDQKDIGKLHFSTRADIADSLVLIGCNANAVNYFARDDHLNRRVTHLFPLAFEIIGMLAKTFHIEHSGFRYLPNPTMYIWSNKNFSLPDILAGYLEQMELTGLRSRVAKVLGRHGNNILDHFKTEYATGWPSFALLKDLHDALEHTDVILTGVPLTERPKGPPRESTQVSGVINMHAEKFGPKKKSRAAAEVSQVPEEKSKTPDVAETDEQKVRRKMVQDVLRSHIQEVLSGLNLPAALPDHNACAATDTSNGAVEDGTSSDPQARPPRFDDIDSATPEDKQAKLMQVYFQVIRTKVMKTCAQNAGRNRRGSTATVYRQHQYPFLSRFKPRAAERSVKEETTEVGPEDCDGADITELGAHGRPLTEDDTLAELGMSDVTHEDIWCTLVFRMICWLMLHDFDQMDIQKPKKELHGSRLRVYIA</sequence>
<dbReference type="Proteomes" id="UP000813385">
    <property type="component" value="Unassembled WGS sequence"/>
</dbReference>
<feature type="region of interest" description="Disordered" evidence="1">
    <location>
        <begin position="111"/>
        <end position="133"/>
    </location>
</feature>
<feature type="region of interest" description="Disordered" evidence="1">
    <location>
        <begin position="560"/>
        <end position="594"/>
    </location>
</feature>
<feature type="region of interest" description="Disordered" evidence="1">
    <location>
        <begin position="495"/>
        <end position="528"/>
    </location>
</feature>
<feature type="compositionally biased region" description="Basic and acidic residues" evidence="1">
    <location>
        <begin position="512"/>
        <end position="528"/>
    </location>
</feature>
<reference evidence="2" key="1">
    <citation type="journal article" date="2021" name="Nat. Commun.">
        <title>Genetic determinants of endophytism in the Arabidopsis root mycobiome.</title>
        <authorList>
            <person name="Mesny F."/>
            <person name="Miyauchi S."/>
            <person name="Thiergart T."/>
            <person name="Pickel B."/>
            <person name="Atanasova L."/>
            <person name="Karlsson M."/>
            <person name="Huettel B."/>
            <person name="Barry K.W."/>
            <person name="Haridas S."/>
            <person name="Chen C."/>
            <person name="Bauer D."/>
            <person name="Andreopoulos W."/>
            <person name="Pangilinan J."/>
            <person name="LaButti K."/>
            <person name="Riley R."/>
            <person name="Lipzen A."/>
            <person name="Clum A."/>
            <person name="Drula E."/>
            <person name="Henrissat B."/>
            <person name="Kohler A."/>
            <person name="Grigoriev I.V."/>
            <person name="Martin F.M."/>
            <person name="Hacquard S."/>
        </authorList>
    </citation>
    <scope>NUCLEOTIDE SEQUENCE</scope>
    <source>
        <strain evidence="2">MPI-CAGE-AT-0016</strain>
    </source>
</reference>
<feature type="compositionally biased region" description="Polar residues" evidence="1">
    <location>
        <begin position="114"/>
        <end position="123"/>
    </location>
</feature>
<name>A0A8K0T3V7_9PEZI</name>
<evidence type="ECO:0000256" key="1">
    <source>
        <dbReference type="SAM" id="MobiDB-lite"/>
    </source>
</evidence>
<protein>
    <recommendedName>
        <fullName evidence="4">Modin</fullName>
    </recommendedName>
</protein>
<dbReference type="EMBL" id="JAGPXD010000007">
    <property type="protein sequence ID" value="KAH7347124.1"/>
    <property type="molecule type" value="Genomic_DNA"/>
</dbReference>